<sequence>MDGPIMRQVWIGSNTSINILRVTLRAFIGCLLSTVMKAIYRQNSTITVNRTPLLLSVCLRIHLIYSSHWILPCIRL</sequence>
<name>A0AAD9A3G4_9PEZI</name>
<dbReference type="AlphaFoldDB" id="A0AAD9A3G4"/>
<organism evidence="1 2">
    <name type="scientific">Colletotrichum chrysophilum</name>
    <dbReference type="NCBI Taxonomy" id="1836956"/>
    <lineage>
        <taxon>Eukaryota</taxon>
        <taxon>Fungi</taxon>
        <taxon>Dikarya</taxon>
        <taxon>Ascomycota</taxon>
        <taxon>Pezizomycotina</taxon>
        <taxon>Sordariomycetes</taxon>
        <taxon>Hypocreomycetidae</taxon>
        <taxon>Glomerellales</taxon>
        <taxon>Glomerellaceae</taxon>
        <taxon>Colletotrichum</taxon>
        <taxon>Colletotrichum gloeosporioides species complex</taxon>
    </lineage>
</organism>
<reference evidence="1" key="1">
    <citation type="submission" date="2023-01" db="EMBL/GenBank/DDBJ databases">
        <title>Colletotrichum chrysophilum M932 genome sequence.</title>
        <authorList>
            <person name="Baroncelli R."/>
        </authorList>
    </citation>
    <scope>NUCLEOTIDE SEQUENCE</scope>
    <source>
        <strain evidence="1">M932</strain>
    </source>
</reference>
<comment type="caution">
    <text evidence="1">The sequence shown here is derived from an EMBL/GenBank/DDBJ whole genome shotgun (WGS) entry which is preliminary data.</text>
</comment>
<evidence type="ECO:0000313" key="1">
    <source>
        <dbReference type="EMBL" id="KAK1839875.1"/>
    </source>
</evidence>
<dbReference type="Proteomes" id="UP001243330">
    <property type="component" value="Unassembled WGS sequence"/>
</dbReference>
<gene>
    <name evidence="1" type="ORF">CCHR01_17511</name>
</gene>
<proteinExistence type="predicted"/>
<accession>A0AAD9A3G4</accession>
<evidence type="ECO:0000313" key="2">
    <source>
        <dbReference type="Proteomes" id="UP001243330"/>
    </source>
</evidence>
<dbReference type="EMBL" id="JAQOWY010000619">
    <property type="protein sequence ID" value="KAK1839875.1"/>
    <property type="molecule type" value="Genomic_DNA"/>
</dbReference>
<keyword evidence="2" id="KW-1185">Reference proteome</keyword>
<protein>
    <submittedName>
        <fullName evidence="1">Uncharacterized protein</fullName>
    </submittedName>
</protein>